<name>L7JR57_TRAHO</name>
<keyword evidence="1" id="KW-0472">Membrane</keyword>
<feature type="non-terminal residue" evidence="2">
    <location>
        <position position="1"/>
    </location>
</feature>
<dbReference type="AlphaFoldDB" id="L7JR57"/>
<feature type="transmembrane region" description="Helical" evidence="1">
    <location>
        <begin position="55"/>
        <end position="76"/>
    </location>
</feature>
<evidence type="ECO:0000313" key="3">
    <source>
        <dbReference type="Proteomes" id="UP000011185"/>
    </source>
</evidence>
<accession>L7JR57</accession>
<dbReference type="VEuPathDB" id="MicrosporidiaDB:THOM_3164"/>
<proteinExistence type="predicted"/>
<keyword evidence="1" id="KW-0812">Transmembrane</keyword>
<dbReference type="Proteomes" id="UP000011185">
    <property type="component" value="Unassembled WGS sequence"/>
</dbReference>
<dbReference type="EMBL" id="JH994097">
    <property type="protein sequence ID" value="ELQ73924.1"/>
    <property type="molecule type" value="Genomic_DNA"/>
</dbReference>
<sequence>VHFFILFFISRDTWPRFDAATGDGLLYRAFVVDGNDEWWEDCHDMVSIWRGVRTALIVLMMGLVMLFTPLLAFVVAP</sequence>
<organism evidence="2 3">
    <name type="scientific">Trachipleistophora hominis</name>
    <name type="common">Microsporidian parasite</name>
    <dbReference type="NCBI Taxonomy" id="72359"/>
    <lineage>
        <taxon>Eukaryota</taxon>
        <taxon>Fungi</taxon>
        <taxon>Fungi incertae sedis</taxon>
        <taxon>Microsporidia</taxon>
        <taxon>Pleistophoridae</taxon>
        <taxon>Trachipleistophora</taxon>
    </lineage>
</organism>
<keyword evidence="3" id="KW-1185">Reference proteome</keyword>
<keyword evidence="1" id="KW-1133">Transmembrane helix</keyword>
<dbReference type="HOGENOM" id="CLU_2644902_0_0_1"/>
<gene>
    <name evidence="2" type="ORF">THOM_3164</name>
</gene>
<evidence type="ECO:0000256" key="1">
    <source>
        <dbReference type="SAM" id="Phobius"/>
    </source>
</evidence>
<reference evidence="2 3" key="1">
    <citation type="journal article" date="2012" name="PLoS Pathog.">
        <title>The genome of the obligate intracellular parasite Trachipleistophora hominis: new insights into microsporidian genome dynamics and reductive evolution.</title>
        <authorList>
            <person name="Heinz E."/>
            <person name="Williams T.A."/>
            <person name="Nakjang S."/>
            <person name="Noel C.J."/>
            <person name="Swan D.C."/>
            <person name="Goldberg A.V."/>
            <person name="Harris S.R."/>
            <person name="Weinmaier T."/>
            <person name="Markert S."/>
            <person name="Becher D."/>
            <person name="Bernhardt J."/>
            <person name="Dagan T."/>
            <person name="Hacker C."/>
            <person name="Lucocq J.M."/>
            <person name="Schweder T."/>
            <person name="Rattei T."/>
            <person name="Hall N."/>
            <person name="Hirt R.P."/>
            <person name="Embley T.M."/>
        </authorList>
    </citation>
    <scope>NUCLEOTIDE SEQUENCE [LARGE SCALE GENOMIC DNA]</scope>
</reference>
<evidence type="ECO:0000313" key="2">
    <source>
        <dbReference type="EMBL" id="ELQ73924.1"/>
    </source>
</evidence>
<dbReference type="InParanoid" id="L7JR57"/>
<protein>
    <submittedName>
        <fullName evidence="2">Uncharacterized protein</fullName>
    </submittedName>
</protein>